<comment type="caution">
    <text evidence="1">The sequence shown here is derived from an EMBL/GenBank/DDBJ whole genome shotgun (WGS) entry which is preliminary data.</text>
</comment>
<organism evidence="1 2">
    <name type="scientific">Blastomyces parvus</name>
    <dbReference type="NCBI Taxonomy" id="2060905"/>
    <lineage>
        <taxon>Eukaryota</taxon>
        <taxon>Fungi</taxon>
        <taxon>Dikarya</taxon>
        <taxon>Ascomycota</taxon>
        <taxon>Pezizomycotina</taxon>
        <taxon>Eurotiomycetes</taxon>
        <taxon>Eurotiomycetidae</taxon>
        <taxon>Onygenales</taxon>
        <taxon>Ajellomycetaceae</taxon>
        <taxon>Blastomyces</taxon>
    </lineage>
</organism>
<evidence type="ECO:0000313" key="1">
    <source>
        <dbReference type="EMBL" id="PGG99949.1"/>
    </source>
</evidence>
<name>A0A2B7WTN3_9EURO</name>
<evidence type="ECO:0000313" key="2">
    <source>
        <dbReference type="Proteomes" id="UP000224080"/>
    </source>
</evidence>
<accession>A0A2B7WTN3</accession>
<gene>
    <name evidence="1" type="ORF">GX51_06055</name>
</gene>
<dbReference type="EMBL" id="PDNC01000093">
    <property type="protein sequence ID" value="PGG99949.1"/>
    <property type="molecule type" value="Genomic_DNA"/>
</dbReference>
<proteinExistence type="predicted"/>
<keyword evidence="2" id="KW-1185">Reference proteome</keyword>
<protein>
    <submittedName>
        <fullName evidence="1">Uncharacterized protein</fullName>
    </submittedName>
</protein>
<sequence length="51" mass="5754">MNGDSRAELVRYDFGAAIVVGPHPKETQPYRNCMMDCKPQYIYSQTNSSPS</sequence>
<reference evidence="1 2" key="1">
    <citation type="submission" date="2017-10" db="EMBL/GenBank/DDBJ databases">
        <title>Comparative genomics in systemic dimorphic fungi from Ajellomycetaceae.</title>
        <authorList>
            <person name="Munoz J.F."/>
            <person name="Mcewen J.G."/>
            <person name="Clay O.K."/>
            <person name="Cuomo C.A."/>
        </authorList>
    </citation>
    <scope>NUCLEOTIDE SEQUENCE [LARGE SCALE GENOMIC DNA]</scope>
    <source>
        <strain evidence="1 2">UAMH130</strain>
    </source>
</reference>
<dbReference type="Proteomes" id="UP000224080">
    <property type="component" value="Unassembled WGS sequence"/>
</dbReference>
<dbReference type="AlphaFoldDB" id="A0A2B7WTN3"/>